<comment type="caution">
    <text evidence="3">The sequence shown here is derived from an EMBL/GenBank/DDBJ whole genome shotgun (WGS) entry which is preliminary data.</text>
</comment>
<dbReference type="GO" id="GO:0000722">
    <property type="term" value="P:telomere maintenance via recombination"/>
    <property type="evidence" value="ECO:0007669"/>
    <property type="project" value="TreeGrafter"/>
</dbReference>
<dbReference type="PANTHER" id="PTHR46487:SF1">
    <property type="entry name" value="DNA REPAIR PROTEIN XRCC3"/>
    <property type="match status" value="1"/>
</dbReference>
<dbReference type="AlphaFoldDB" id="A0AA88GII3"/>
<name>A0AA88GII3_NAELO</name>
<gene>
    <name evidence="3" type="ORF">C9374_008921</name>
</gene>
<dbReference type="Gene3D" id="3.40.50.300">
    <property type="entry name" value="P-loop containing nucleotide triphosphate hydrolases"/>
    <property type="match status" value="1"/>
</dbReference>
<dbReference type="InterPro" id="IPR020588">
    <property type="entry name" value="RecA_ATP-bd"/>
</dbReference>
<dbReference type="PANTHER" id="PTHR46487">
    <property type="entry name" value="DNA REPAIR PROTEIN XRCC3"/>
    <property type="match status" value="1"/>
</dbReference>
<dbReference type="PROSITE" id="PS50162">
    <property type="entry name" value="RECA_2"/>
    <property type="match status" value="1"/>
</dbReference>
<feature type="compositionally biased region" description="Polar residues" evidence="1">
    <location>
        <begin position="19"/>
        <end position="29"/>
    </location>
</feature>
<proteinExistence type="predicted"/>
<keyword evidence="4" id="KW-1185">Reference proteome</keyword>
<feature type="compositionally biased region" description="Basic and acidic residues" evidence="1">
    <location>
        <begin position="35"/>
        <end position="48"/>
    </location>
</feature>
<dbReference type="GO" id="GO:0071140">
    <property type="term" value="P:resolution of mitotic recombination intermediates"/>
    <property type="evidence" value="ECO:0007669"/>
    <property type="project" value="TreeGrafter"/>
</dbReference>
<dbReference type="GO" id="GO:0090656">
    <property type="term" value="P:t-circle formation"/>
    <property type="evidence" value="ECO:0007669"/>
    <property type="project" value="TreeGrafter"/>
</dbReference>
<accession>A0AA88GII3</accession>
<dbReference type="GO" id="GO:0005524">
    <property type="term" value="F:ATP binding"/>
    <property type="evidence" value="ECO:0007669"/>
    <property type="project" value="InterPro"/>
</dbReference>
<dbReference type="EMBL" id="PYSW02000036">
    <property type="protein sequence ID" value="KAG2377836.1"/>
    <property type="molecule type" value="Genomic_DNA"/>
</dbReference>
<dbReference type="InterPro" id="IPR013632">
    <property type="entry name" value="Rad51_C"/>
</dbReference>
<dbReference type="InterPro" id="IPR027417">
    <property type="entry name" value="P-loop_NTPase"/>
</dbReference>
<dbReference type="GO" id="GO:0045003">
    <property type="term" value="P:double-strand break repair via synthesis-dependent strand annealing"/>
    <property type="evidence" value="ECO:0007669"/>
    <property type="project" value="TreeGrafter"/>
</dbReference>
<feature type="domain" description="RecA family profile 1" evidence="2">
    <location>
        <begin position="289"/>
        <end position="511"/>
    </location>
</feature>
<dbReference type="GeneID" id="68101375"/>
<evidence type="ECO:0000313" key="3">
    <source>
        <dbReference type="EMBL" id="KAG2377836.1"/>
    </source>
</evidence>
<dbReference type="GO" id="GO:0005657">
    <property type="term" value="C:replication fork"/>
    <property type="evidence" value="ECO:0007669"/>
    <property type="project" value="TreeGrafter"/>
</dbReference>
<protein>
    <recommendedName>
        <fullName evidence="2">RecA family profile 1 domain-containing protein</fullName>
    </recommendedName>
</protein>
<dbReference type="Proteomes" id="UP000816034">
    <property type="component" value="Unassembled WGS sequence"/>
</dbReference>
<reference evidence="3 4" key="1">
    <citation type="journal article" date="2018" name="BMC Genomics">
        <title>The genome of Naegleria lovaniensis, the basis for a comparative approach to unravel pathogenicity factors of the human pathogenic amoeba N. fowleri.</title>
        <authorList>
            <person name="Liechti N."/>
            <person name="Schurch N."/>
            <person name="Bruggmann R."/>
            <person name="Wittwer M."/>
        </authorList>
    </citation>
    <scope>NUCLEOTIDE SEQUENCE [LARGE SCALE GENOMIC DNA]</scope>
    <source>
        <strain evidence="3 4">ATCC 30569</strain>
    </source>
</reference>
<organism evidence="3 4">
    <name type="scientific">Naegleria lovaniensis</name>
    <name type="common">Amoeba</name>
    <dbReference type="NCBI Taxonomy" id="51637"/>
    <lineage>
        <taxon>Eukaryota</taxon>
        <taxon>Discoba</taxon>
        <taxon>Heterolobosea</taxon>
        <taxon>Tetramitia</taxon>
        <taxon>Eutetramitia</taxon>
        <taxon>Vahlkampfiidae</taxon>
        <taxon>Naegleria</taxon>
    </lineage>
</organism>
<sequence length="673" mass="77461">MSQVPSEPSWQDMDEVPESPTNTVPSNPIITEAINKQEEHNSSNVEDHDTDLIIDDELYQELLQDHHDEGDHSNSVIESTTEQQQYHNERSSPIHHPSSPERNDTTTTVSSLYEYQDGFSSDIHNKSIENILDVLYSNDYPPSPLQLIENDETYDFPFPTKSQLSNVFRSMKILFLFTFLTRYLSERDNFKREILAHLSTFKVLHRGYRMNHVDVICHDITQQVLLRAPMRLTDIMKLSETVITLNTDENRGSTTLTISSTLKNHHVSTNNTNHHVSTTNSTINHLPFNNEFLSLGDPILDELFETSISKRDGIYGIPIKQTSGGFIIELSGVAGSGKTQLALHLSLQCILNRKFGGLNSRVLYLHSESYPMDRLNEMIQAKTRQLNEYYHTLNTHPTRSSMDSSEESNEQNDISEDDFLNNFIQRNISNTNEFNDLLKPSTMSSMSPLENVIEKRNIRLVILDSIGMLFRDSHASRTLAMDRSEILQFQIQHMKYLATKYKVIFLILNQVSAIFEDEMNNELVRKYHQSHRNDTLNCEEALESYIYSKNTTTVLPLQEVGDISSVRSYFKLTPSEKVKPTLGLHWSSLIDIRLFLTKLNRKDVVIASHSRLRREKKIKGNDTSIVYLRDYETQEPKYESVNDYSRQIHVIYSPFSPTSSRSFLIDSFGVRGV</sequence>
<evidence type="ECO:0000313" key="4">
    <source>
        <dbReference type="Proteomes" id="UP000816034"/>
    </source>
</evidence>
<dbReference type="GO" id="GO:0033065">
    <property type="term" value="C:Rad51C-XRCC3 complex"/>
    <property type="evidence" value="ECO:0007669"/>
    <property type="project" value="TreeGrafter"/>
</dbReference>
<dbReference type="GO" id="GO:0140664">
    <property type="term" value="F:ATP-dependent DNA damage sensor activity"/>
    <property type="evidence" value="ECO:0007669"/>
    <property type="project" value="InterPro"/>
</dbReference>
<feature type="region of interest" description="Disordered" evidence="1">
    <location>
        <begin position="80"/>
        <end position="107"/>
    </location>
</feature>
<evidence type="ECO:0000256" key="1">
    <source>
        <dbReference type="SAM" id="MobiDB-lite"/>
    </source>
</evidence>
<dbReference type="RefSeq" id="XP_044545098.1">
    <property type="nucleotide sequence ID" value="XM_044699051.1"/>
</dbReference>
<dbReference type="SUPFAM" id="SSF52540">
    <property type="entry name" value="P-loop containing nucleoside triphosphate hydrolases"/>
    <property type="match status" value="1"/>
</dbReference>
<feature type="region of interest" description="Disordered" evidence="1">
    <location>
        <begin position="1"/>
        <end position="48"/>
    </location>
</feature>
<dbReference type="GO" id="GO:0000400">
    <property type="term" value="F:four-way junction DNA binding"/>
    <property type="evidence" value="ECO:0007669"/>
    <property type="project" value="TreeGrafter"/>
</dbReference>
<feature type="compositionally biased region" description="Basic and acidic residues" evidence="1">
    <location>
        <begin position="87"/>
        <end position="104"/>
    </location>
</feature>
<evidence type="ECO:0000259" key="2">
    <source>
        <dbReference type="PROSITE" id="PS50162"/>
    </source>
</evidence>
<dbReference type="Pfam" id="PF08423">
    <property type="entry name" value="Rad51"/>
    <property type="match status" value="1"/>
</dbReference>